<organism evidence="1 2">
    <name type="scientific">Streptomyces melanosporofaciens</name>
    <dbReference type="NCBI Taxonomy" id="67327"/>
    <lineage>
        <taxon>Bacteria</taxon>
        <taxon>Bacillati</taxon>
        <taxon>Actinomycetota</taxon>
        <taxon>Actinomycetes</taxon>
        <taxon>Kitasatosporales</taxon>
        <taxon>Streptomycetaceae</taxon>
        <taxon>Streptomyces</taxon>
        <taxon>Streptomyces violaceusniger group</taxon>
    </lineage>
</organism>
<sequence>MFATHPDRAITLFHDQAEALADRAPRQLFLDYGHWQRLDALIRAQLNA</sequence>
<evidence type="ECO:0000313" key="2">
    <source>
        <dbReference type="Proteomes" id="UP000198609"/>
    </source>
</evidence>
<dbReference type="AlphaFoldDB" id="A0A1H4RCA5"/>
<dbReference type="RefSeq" id="WP_244320814.1">
    <property type="nucleotide sequence ID" value="NZ_FNST01000002.1"/>
</dbReference>
<proteinExistence type="predicted"/>
<accession>A0A1H4RCA5</accession>
<evidence type="ECO:0000313" key="1">
    <source>
        <dbReference type="EMBL" id="SEC29311.1"/>
    </source>
</evidence>
<keyword evidence="2" id="KW-1185">Reference proteome</keyword>
<gene>
    <name evidence="1" type="ORF">SAMN04490356_3595</name>
</gene>
<name>A0A1H4RCA5_STRMJ</name>
<reference evidence="2" key="1">
    <citation type="submission" date="2016-10" db="EMBL/GenBank/DDBJ databases">
        <authorList>
            <person name="Varghese N."/>
            <person name="Submissions S."/>
        </authorList>
    </citation>
    <scope>NUCLEOTIDE SEQUENCE [LARGE SCALE GENOMIC DNA]</scope>
    <source>
        <strain evidence="2">DSM 40318</strain>
    </source>
</reference>
<protein>
    <submittedName>
        <fullName evidence="1">Uncharacterized protein</fullName>
    </submittedName>
</protein>
<dbReference type="EMBL" id="FNST01000002">
    <property type="protein sequence ID" value="SEC29311.1"/>
    <property type="molecule type" value="Genomic_DNA"/>
</dbReference>
<dbReference type="Proteomes" id="UP000198609">
    <property type="component" value="Unassembled WGS sequence"/>
</dbReference>